<dbReference type="AlphaFoldDB" id="A0A0J6FDZ4"/>
<reference evidence="3" key="2">
    <citation type="journal article" date="2009" name="Genome Res.">
        <title>Comparative genomic analyses of the human fungal pathogens Coccidioides and their relatives.</title>
        <authorList>
            <person name="Sharpton T.J."/>
            <person name="Stajich J.E."/>
            <person name="Rounsley S.D."/>
            <person name="Gardner M.J."/>
            <person name="Wortman J.R."/>
            <person name="Jordar V.S."/>
            <person name="Maiti R."/>
            <person name="Kodira C.D."/>
            <person name="Neafsey D.E."/>
            <person name="Zeng Q."/>
            <person name="Hung C.-Y."/>
            <person name="McMahan C."/>
            <person name="Muszewska A."/>
            <person name="Grynberg M."/>
            <person name="Mandel M.A."/>
            <person name="Kellner E.M."/>
            <person name="Barker B.M."/>
            <person name="Galgiani J.N."/>
            <person name="Orbach M.J."/>
            <person name="Kirkland T.N."/>
            <person name="Cole G.T."/>
            <person name="Henn M.R."/>
            <person name="Birren B.W."/>
            <person name="Taylor J.W."/>
        </authorList>
    </citation>
    <scope>NUCLEOTIDE SEQUENCE [LARGE SCALE GENOMIC DNA]</scope>
    <source>
        <strain evidence="3">RMSCC 3488</strain>
    </source>
</reference>
<gene>
    <name evidence="2" type="ORF">CPAG_03844</name>
</gene>
<reference evidence="3" key="3">
    <citation type="journal article" date="2010" name="Genome Res.">
        <title>Population genomic sequencing of Coccidioides fungi reveals recent hybridization and transposon control.</title>
        <authorList>
            <person name="Neafsey D.E."/>
            <person name="Barker B.M."/>
            <person name="Sharpton T.J."/>
            <person name="Stajich J.E."/>
            <person name="Park D.J."/>
            <person name="Whiston E."/>
            <person name="Hung C.-Y."/>
            <person name="McMahan C."/>
            <person name="White J."/>
            <person name="Sykes S."/>
            <person name="Heiman D."/>
            <person name="Young S."/>
            <person name="Zeng Q."/>
            <person name="Abouelleil A."/>
            <person name="Aftuck L."/>
            <person name="Bessette D."/>
            <person name="Brown A."/>
            <person name="FitzGerald M."/>
            <person name="Lui A."/>
            <person name="Macdonald J.P."/>
            <person name="Priest M."/>
            <person name="Orbach M.J."/>
            <person name="Galgiani J.N."/>
            <person name="Kirkland T.N."/>
            <person name="Cole G.T."/>
            <person name="Birren B.W."/>
            <person name="Henn M.R."/>
            <person name="Taylor J.W."/>
            <person name="Rounsley S.D."/>
        </authorList>
    </citation>
    <scope>NUCLEOTIDE SEQUENCE [LARGE SCALE GENOMIC DNA]</scope>
    <source>
        <strain evidence="3">RMSCC 3488</strain>
    </source>
</reference>
<evidence type="ECO:0000256" key="1">
    <source>
        <dbReference type="SAM" id="MobiDB-lite"/>
    </source>
</evidence>
<evidence type="ECO:0000313" key="3">
    <source>
        <dbReference type="Proteomes" id="UP000054567"/>
    </source>
</evidence>
<proteinExistence type="predicted"/>
<dbReference type="EMBL" id="DS268110">
    <property type="protein sequence ID" value="KMM67510.1"/>
    <property type="molecule type" value="Genomic_DNA"/>
</dbReference>
<organism evidence="2 3">
    <name type="scientific">Coccidioides posadasii RMSCC 3488</name>
    <dbReference type="NCBI Taxonomy" id="454284"/>
    <lineage>
        <taxon>Eukaryota</taxon>
        <taxon>Fungi</taxon>
        <taxon>Dikarya</taxon>
        <taxon>Ascomycota</taxon>
        <taxon>Pezizomycotina</taxon>
        <taxon>Eurotiomycetes</taxon>
        <taxon>Eurotiomycetidae</taxon>
        <taxon>Onygenales</taxon>
        <taxon>Onygenaceae</taxon>
        <taxon>Coccidioides</taxon>
    </lineage>
</organism>
<dbReference type="VEuPathDB" id="FungiDB:CPAG_03844"/>
<sequence length="174" mass="19388">MSPRREKEVQVSPNHAAGGLGNKTLSDLMGWTVSDSKGPSAAIGPRSPGRLDFELAQGTNKRHVCQRCRPKQGAVLTQRQPGSLGSKKIKFFPHTSRIPILLQRPRRVIILPPSRDYCCRLRSWLRARPWHVKVPDISYALDVFCSSNLGLRANVSPVQPSLDVSNSLLMHKTF</sequence>
<dbReference type="Proteomes" id="UP000054567">
    <property type="component" value="Unassembled WGS sequence"/>
</dbReference>
<feature type="region of interest" description="Disordered" evidence="1">
    <location>
        <begin position="1"/>
        <end position="23"/>
    </location>
</feature>
<accession>A0A0J6FDZ4</accession>
<evidence type="ECO:0000313" key="2">
    <source>
        <dbReference type="EMBL" id="KMM67510.1"/>
    </source>
</evidence>
<name>A0A0J6FDZ4_COCPO</name>
<protein>
    <submittedName>
        <fullName evidence="2">Uncharacterized protein</fullName>
    </submittedName>
</protein>
<reference evidence="2 3" key="1">
    <citation type="submission" date="2007-06" db="EMBL/GenBank/DDBJ databases">
        <title>The Genome Sequence of Coccidioides posadasii RMSCC_3488.</title>
        <authorList>
            <consortium name="Coccidioides Genome Resources Consortium"/>
            <consortium name="The Broad Institute Genome Sequencing Platform"/>
            <person name="Henn M.R."/>
            <person name="Sykes S."/>
            <person name="Young S."/>
            <person name="Jaffe D."/>
            <person name="Berlin A."/>
            <person name="Alvarez P."/>
            <person name="Butler J."/>
            <person name="Gnerre S."/>
            <person name="Grabherr M."/>
            <person name="Mauceli E."/>
            <person name="Brockman W."/>
            <person name="Kodira C."/>
            <person name="Alvarado L."/>
            <person name="Zeng Q."/>
            <person name="Crawford M."/>
            <person name="Antoine C."/>
            <person name="Devon K."/>
            <person name="Galgiani J."/>
            <person name="Orsborn K."/>
            <person name="Lewis M.L."/>
            <person name="Nusbaum C."/>
            <person name="Galagan J."/>
            <person name="Birren B."/>
        </authorList>
    </citation>
    <scope>NUCLEOTIDE SEQUENCE [LARGE SCALE GENOMIC DNA]</scope>
    <source>
        <strain evidence="2 3">RMSCC 3488</strain>
    </source>
</reference>